<evidence type="ECO:0000313" key="9">
    <source>
        <dbReference type="Proteomes" id="UP000190696"/>
    </source>
</evidence>
<evidence type="ECO:0000259" key="2">
    <source>
        <dbReference type="Pfam" id="PF03703"/>
    </source>
</evidence>
<name>A0A084J4I2_BACMY</name>
<dbReference type="EMBL" id="MUAI01000033">
    <property type="protein sequence ID" value="OOR03858.1"/>
    <property type="molecule type" value="Genomic_DNA"/>
</dbReference>
<keyword evidence="1" id="KW-0472">Membrane</keyword>
<accession>A0A084J4I2</accession>
<dbReference type="OMA" id="RIWRYEV"/>
<dbReference type="InterPro" id="IPR005182">
    <property type="entry name" value="YdbS-like_PH"/>
</dbReference>
<dbReference type="Proteomes" id="UP000194131">
    <property type="component" value="Unassembled WGS sequence"/>
</dbReference>
<keyword evidence="1" id="KW-1133">Transmembrane helix</keyword>
<gene>
    <name evidence="6" type="ORF">BACWE_12030</name>
    <name evidence="4" type="ORF">BW900_25045</name>
    <name evidence="3" type="ORF">BWGOE11_11640</name>
    <name evidence="7" type="ORF">I6G81_06025</name>
    <name evidence="5" type="ORF">S3E15_00939</name>
</gene>
<evidence type="ECO:0000313" key="8">
    <source>
        <dbReference type="Proteomes" id="UP000175835"/>
    </source>
</evidence>
<proteinExistence type="predicted"/>
<dbReference type="Proteomes" id="UP000190696">
    <property type="component" value="Unassembled WGS sequence"/>
</dbReference>
<feature type="domain" description="YdbS-like PH" evidence="2">
    <location>
        <begin position="72"/>
        <end position="147"/>
    </location>
</feature>
<dbReference type="PANTHER" id="PTHR34473">
    <property type="entry name" value="UPF0699 TRANSMEMBRANE PROTEIN YDBS"/>
    <property type="match status" value="1"/>
</dbReference>
<dbReference type="EMBL" id="MKZQ01000018">
    <property type="protein sequence ID" value="PJN71979.1"/>
    <property type="molecule type" value="Genomic_DNA"/>
</dbReference>
<feature type="transmembrane region" description="Helical" evidence="1">
    <location>
        <begin position="43"/>
        <end position="66"/>
    </location>
</feature>
<reference evidence="7 12" key="5">
    <citation type="submission" date="2020-12" db="EMBL/GenBank/DDBJ databases">
        <title>FDA dAtabase for Regulatory Grade micrObial Sequences (FDA-ARGOS): Supporting development and validation of Infectious Disease Dx tests.</title>
        <authorList>
            <person name="Nelson B."/>
            <person name="Plummer A."/>
            <person name="Tallon L."/>
            <person name="Sadzewicz L."/>
            <person name="Zhao X."/>
            <person name="Boylan J."/>
            <person name="Ott S."/>
            <person name="Bowen H."/>
            <person name="Vavikolanu K."/>
            <person name="Mehta A."/>
            <person name="Aluvathingal J."/>
            <person name="Nadendla S."/>
            <person name="Myers T."/>
            <person name="Yan Y."/>
            <person name="Sichtig H."/>
        </authorList>
    </citation>
    <scope>NUCLEOTIDE SEQUENCE [LARGE SCALE GENOMIC DNA]</scope>
    <source>
        <strain evidence="7 12">FDAARGOS_924</strain>
    </source>
</reference>
<evidence type="ECO:0000313" key="3">
    <source>
        <dbReference type="EMBL" id="OFD97799.1"/>
    </source>
</evidence>
<evidence type="ECO:0000313" key="7">
    <source>
        <dbReference type="EMBL" id="QQA17021.1"/>
    </source>
</evidence>
<dbReference type="EMBL" id="MRWU01000010">
    <property type="protein sequence ID" value="OSX91748.1"/>
    <property type="molecule type" value="Genomic_DNA"/>
</dbReference>
<evidence type="ECO:0000313" key="12">
    <source>
        <dbReference type="Proteomes" id="UP000596196"/>
    </source>
</evidence>
<dbReference type="RefSeq" id="WP_002186468.1">
    <property type="nucleotide sequence ID" value="NZ_CM125442.1"/>
</dbReference>
<dbReference type="Proteomes" id="UP000175835">
    <property type="component" value="Unassembled WGS sequence"/>
</dbReference>
<dbReference type="KEGG" id="bmyo:BG05_4817"/>
<evidence type="ECO:0000313" key="6">
    <source>
        <dbReference type="EMBL" id="PJN71979.1"/>
    </source>
</evidence>
<reference evidence="6 11" key="2">
    <citation type="submission" date="2016-10" db="EMBL/GenBank/DDBJ databases">
        <title>Genome Sequence of Bacillus weihenstephanensis GM6LP.</title>
        <authorList>
            <person name="Poehlein A."/>
            <person name="Wemheuer F."/>
            <person name="Hollensteiner J."/>
            <person name="Wemheuer B."/>
        </authorList>
    </citation>
    <scope>NUCLEOTIDE SEQUENCE [LARGE SCALE GENOMIC DNA]</scope>
    <source>
        <strain evidence="6 11">GM6LP</strain>
    </source>
</reference>
<dbReference type="Pfam" id="PF03703">
    <property type="entry name" value="bPH_2"/>
    <property type="match status" value="1"/>
</dbReference>
<organism evidence="4 9">
    <name type="scientific">Bacillus mycoides</name>
    <dbReference type="NCBI Taxonomy" id="1405"/>
    <lineage>
        <taxon>Bacteria</taxon>
        <taxon>Bacillati</taxon>
        <taxon>Bacillota</taxon>
        <taxon>Bacilli</taxon>
        <taxon>Bacillales</taxon>
        <taxon>Bacillaceae</taxon>
        <taxon>Bacillus</taxon>
        <taxon>Bacillus cereus group</taxon>
    </lineage>
</organism>
<evidence type="ECO:0000313" key="11">
    <source>
        <dbReference type="Proteomes" id="UP000236165"/>
    </source>
</evidence>
<dbReference type="EMBL" id="LXLX01000021">
    <property type="protein sequence ID" value="OFD97799.1"/>
    <property type="molecule type" value="Genomic_DNA"/>
</dbReference>
<dbReference type="PATRIC" id="fig|86662.23.peg.1078"/>
<keyword evidence="12" id="KW-1185">Reference proteome</keyword>
<feature type="transmembrane region" description="Helical" evidence="1">
    <location>
        <begin position="20"/>
        <end position="37"/>
    </location>
</feature>
<keyword evidence="1" id="KW-0812">Transmembrane</keyword>
<reference evidence="3 8" key="1">
    <citation type="submission" date="2016-05" db="EMBL/GenBank/DDBJ databases">
        <title>Bacillus thuringiensis and Bacillus weihenstephanensis as novel biocontrol agents of wilt causing Verticillium species.</title>
        <authorList>
            <person name="Hollensteiner J."/>
            <person name="Wemheuer F."/>
            <person name="Harting R."/>
            <person name="Kolarzyk A."/>
            <person name="Diaz-Valerio S."/>
            <person name="Poehlein A."/>
            <person name="Brzuszkiewicz E."/>
            <person name="Nesemann K."/>
            <person name="Braus-Stromeyer S."/>
            <person name="Braus G."/>
            <person name="Daniel R."/>
            <person name="Liesegang H."/>
        </authorList>
    </citation>
    <scope>NUCLEOTIDE SEQUENCE [LARGE SCALE GENOMIC DNA]</scope>
    <source>
        <strain evidence="3 8">GOE11</strain>
    </source>
</reference>
<dbReference type="Proteomes" id="UP000596196">
    <property type="component" value="Chromosome"/>
</dbReference>
<evidence type="ECO:0000256" key="1">
    <source>
        <dbReference type="SAM" id="Phobius"/>
    </source>
</evidence>
<evidence type="ECO:0000313" key="4">
    <source>
        <dbReference type="EMBL" id="OOR03858.1"/>
    </source>
</evidence>
<protein>
    <submittedName>
        <fullName evidence="3">Membrane protein</fullName>
    </submittedName>
    <submittedName>
        <fullName evidence="7">PH domain-containing protein</fullName>
    </submittedName>
</protein>
<dbReference type="EMBL" id="CP065877">
    <property type="protein sequence ID" value="QQA17021.1"/>
    <property type="molecule type" value="Genomic_DNA"/>
</dbReference>
<dbReference type="Proteomes" id="UP000236165">
    <property type="component" value="Unassembled WGS sequence"/>
</dbReference>
<reference evidence="5 10" key="3">
    <citation type="submission" date="2016-12" db="EMBL/GenBank/DDBJ databases">
        <title>Genome Sequences of Twelve Sporeforming Bacillus Species Isolated from Foods.</title>
        <authorList>
            <person name="De Jong A."/>
            <person name="Holsappel S."/>
            <person name="Kuipers O.P."/>
        </authorList>
    </citation>
    <scope>NUCLEOTIDE SEQUENCE [LARGE SCALE GENOMIC DNA]</scope>
    <source>
        <strain evidence="5 10">S3E15</strain>
    </source>
</reference>
<reference evidence="4 9" key="4">
    <citation type="submission" date="2017-01" db="EMBL/GenBank/DDBJ databases">
        <title>Bacillus cereus isolates.</title>
        <authorList>
            <person name="Beno S.M."/>
        </authorList>
    </citation>
    <scope>NUCLEOTIDE SEQUENCE [LARGE SCALE GENOMIC DNA]</scope>
    <source>
        <strain evidence="4 9">FSL W7-1108</strain>
    </source>
</reference>
<dbReference type="PANTHER" id="PTHR34473:SF2">
    <property type="entry name" value="UPF0699 TRANSMEMBRANE PROTEIN YDBT"/>
    <property type="match status" value="1"/>
</dbReference>
<accession>A0A0B5S4X1</accession>
<dbReference type="AlphaFoldDB" id="A0A084J4I2"/>
<evidence type="ECO:0000313" key="5">
    <source>
        <dbReference type="EMBL" id="OSX91748.1"/>
    </source>
</evidence>
<sequence length="158" mass="18377">MQPLEREIHSNMLKVWRIHALIGAAVILAVVIAYFFFMINFNWWGWLFGLLVTGAVIYIPLDYFVFPNLRQRYYSYRLNEEEIEIQKGMFVVKRVLIPMIRVQHVTIEQGPIMRKYNLAELHISTAATSHSIPGLTKEEAEQLKRQIGELAKVSDEGV</sequence>
<evidence type="ECO:0000313" key="10">
    <source>
        <dbReference type="Proteomes" id="UP000194131"/>
    </source>
</evidence>